<dbReference type="EMBL" id="VFLP01000092">
    <property type="protein sequence ID" value="TRX88305.1"/>
    <property type="molecule type" value="Genomic_DNA"/>
</dbReference>
<sequence length="117" mass="12545">MAEPKLEKSRKRLSVVNVDRVQDSPMEIPLNGGGPVAIVNFKTCHTVMIQAVPAVTIDETLLVEFGRCHSASHTVECPKGFEIASSTCGRAGVIIDGKDLGIWGDKLGIRIRSGNMA</sequence>
<keyword evidence="2" id="KW-1185">Reference proteome</keyword>
<gene>
    <name evidence="1" type="ORF">FHL15_010809</name>
</gene>
<proteinExistence type="predicted"/>
<dbReference type="Proteomes" id="UP000319160">
    <property type="component" value="Unassembled WGS sequence"/>
</dbReference>
<dbReference type="AlphaFoldDB" id="A0A553HK30"/>
<reference evidence="2" key="1">
    <citation type="submission" date="2019-06" db="EMBL/GenBank/DDBJ databases">
        <title>Draft genome sequence of the griseofulvin-producing fungus Xylaria cubensis strain G536.</title>
        <authorList>
            <person name="Mead M.E."/>
            <person name="Raja H.A."/>
            <person name="Steenwyk J.L."/>
            <person name="Knowles S.L."/>
            <person name="Oberlies N.H."/>
            <person name="Rokas A."/>
        </authorList>
    </citation>
    <scope>NUCLEOTIDE SEQUENCE [LARGE SCALE GENOMIC DNA]</scope>
    <source>
        <strain evidence="2">G536</strain>
    </source>
</reference>
<name>A0A553HK30_9PEZI</name>
<organism evidence="1 2">
    <name type="scientific">Xylaria flabelliformis</name>
    <dbReference type="NCBI Taxonomy" id="2512241"/>
    <lineage>
        <taxon>Eukaryota</taxon>
        <taxon>Fungi</taxon>
        <taxon>Dikarya</taxon>
        <taxon>Ascomycota</taxon>
        <taxon>Pezizomycotina</taxon>
        <taxon>Sordariomycetes</taxon>
        <taxon>Xylariomycetidae</taxon>
        <taxon>Xylariales</taxon>
        <taxon>Xylariaceae</taxon>
        <taxon>Xylaria</taxon>
    </lineage>
</organism>
<evidence type="ECO:0000313" key="1">
    <source>
        <dbReference type="EMBL" id="TRX88305.1"/>
    </source>
</evidence>
<accession>A0A553HK30</accession>
<comment type="caution">
    <text evidence="1">The sequence shown here is derived from an EMBL/GenBank/DDBJ whole genome shotgun (WGS) entry which is preliminary data.</text>
</comment>
<protein>
    <submittedName>
        <fullName evidence="1">Uncharacterized protein</fullName>
    </submittedName>
</protein>
<evidence type="ECO:0000313" key="2">
    <source>
        <dbReference type="Proteomes" id="UP000319160"/>
    </source>
</evidence>